<gene>
    <name evidence="1" type="ORF">SAMN04244570_1409</name>
</gene>
<evidence type="ECO:0000313" key="2">
    <source>
        <dbReference type="Proteomes" id="UP000190042"/>
    </source>
</evidence>
<sequence length="184" mass="21279">MKITTDYVVNKGTSVIYPDYTDEGKLQSVVMENSELYKVDQKPTTLIDHNLRYYGSSLRGANESSRLILGNVMMSPVVINELLNLFFFPSKSPYKPDCIWFALYHIQDYIGISKKRTSVRFINGARILVDLSYSSFNSRYEKACKHKKEIEGRTNQLLIYESNRTATYLISKDSRNRNYGVVEE</sequence>
<proteinExistence type="predicted"/>
<dbReference type="EMBL" id="FUYJ01000002">
    <property type="protein sequence ID" value="SKA94343.1"/>
    <property type="molecule type" value="Genomic_DNA"/>
</dbReference>
<dbReference type="Pfam" id="PF06338">
    <property type="entry name" value="ComK"/>
    <property type="match status" value="1"/>
</dbReference>
<dbReference type="AlphaFoldDB" id="A0A1T4XY74"/>
<dbReference type="Proteomes" id="UP000190042">
    <property type="component" value="Unassembled WGS sequence"/>
</dbReference>
<organism evidence="1 2">
    <name type="scientific">Sporosarcina newyorkensis</name>
    <dbReference type="NCBI Taxonomy" id="759851"/>
    <lineage>
        <taxon>Bacteria</taxon>
        <taxon>Bacillati</taxon>
        <taxon>Bacillota</taxon>
        <taxon>Bacilli</taxon>
        <taxon>Bacillales</taxon>
        <taxon>Caryophanaceae</taxon>
        <taxon>Sporosarcina</taxon>
    </lineage>
</organism>
<keyword evidence="2" id="KW-1185">Reference proteome</keyword>
<dbReference type="InterPro" id="IPR010461">
    <property type="entry name" value="ComK"/>
</dbReference>
<dbReference type="GO" id="GO:0030420">
    <property type="term" value="P:establishment of competence for transformation"/>
    <property type="evidence" value="ECO:0007669"/>
    <property type="project" value="InterPro"/>
</dbReference>
<dbReference type="RefSeq" id="WP_078817066.1">
    <property type="nucleotide sequence ID" value="NZ_FUYJ01000002.1"/>
</dbReference>
<name>A0A1T4XY74_9BACL</name>
<reference evidence="2" key="1">
    <citation type="submission" date="2017-02" db="EMBL/GenBank/DDBJ databases">
        <authorList>
            <person name="Varghese N."/>
            <person name="Submissions S."/>
        </authorList>
    </citation>
    <scope>NUCLEOTIDE SEQUENCE [LARGE SCALE GENOMIC DNA]</scope>
    <source>
        <strain evidence="2">DSM 23966</strain>
    </source>
</reference>
<accession>A0A1T4XY74</accession>
<protein>
    <submittedName>
        <fullName evidence="1">Competence protein ComK</fullName>
    </submittedName>
</protein>
<evidence type="ECO:0000313" key="1">
    <source>
        <dbReference type="EMBL" id="SKA94343.1"/>
    </source>
</evidence>